<accession>A0A5J4QMV0</accession>
<proteinExistence type="predicted"/>
<comment type="caution">
    <text evidence="1">The sequence shown here is derived from an EMBL/GenBank/DDBJ whole genome shotgun (WGS) entry which is preliminary data.</text>
</comment>
<feature type="non-terminal residue" evidence="1">
    <location>
        <position position="1"/>
    </location>
</feature>
<name>A0A5J4QMV0_9ZZZZ</name>
<dbReference type="EMBL" id="SNRY01003083">
    <property type="protein sequence ID" value="KAA6322291.1"/>
    <property type="molecule type" value="Genomic_DNA"/>
</dbReference>
<protein>
    <submittedName>
        <fullName evidence="1">Uncharacterized protein</fullName>
    </submittedName>
</protein>
<sequence>RICEKANNTSPQIPERLKEYKEAMRDRLIIGSVPKYENQSKGLSYDIRRIEIPSELDV</sequence>
<evidence type="ECO:0000313" key="1">
    <source>
        <dbReference type="EMBL" id="KAA6322291.1"/>
    </source>
</evidence>
<reference evidence="1" key="1">
    <citation type="submission" date="2019-03" db="EMBL/GenBank/DDBJ databases">
        <title>Single cell metagenomics reveals metabolic interactions within the superorganism composed of flagellate Streblomastix strix and complex community of Bacteroidetes bacteria on its surface.</title>
        <authorList>
            <person name="Treitli S.C."/>
            <person name="Kolisko M."/>
            <person name="Husnik F."/>
            <person name="Keeling P."/>
            <person name="Hampl V."/>
        </authorList>
    </citation>
    <scope>NUCLEOTIDE SEQUENCE</scope>
    <source>
        <strain evidence="1">STM</strain>
    </source>
</reference>
<dbReference type="AlphaFoldDB" id="A0A5J4QMV0"/>
<gene>
    <name evidence="1" type="ORF">EZS27_028147</name>
</gene>
<organism evidence="1">
    <name type="scientific">termite gut metagenome</name>
    <dbReference type="NCBI Taxonomy" id="433724"/>
    <lineage>
        <taxon>unclassified sequences</taxon>
        <taxon>metagenomes</taxon>
        <taxon>organismal metagenomes</taxon>
    </lineage>
</organism>